<dbReference type="AlphaFoldDB" id="A0A433RS96"/>
<organism evidence="1 2">
    <name type="scientific">Candidatus Kurthia intestinigallinarum</name>
    <dbReference type="NCBI Taxonomy" id="1562256"/>
    <lineage>
        <taxon>Bacteria</taxon>
        <taxon>Bacillati</taxon>
        <taxon>Bacillota</taxon>
        <taxon>Bacilli</taxon>
        <taxon>Bacillales</taxon>
        <taxon>Caryophanaceae</taxon>
        <taxon>Kurthia</taxon>
    </lineage>
</organism>
<proteinExistence type="predicted"/>
<dbReference type="EMBL" id="JTFC01000031">
    <property type="protein sequence ID" value="RUS55033.1"/>
    <property type="molecule type" value="Genomic_DNA"/>
</dbReference>
<dbReference type="InterPro" id="IPR021377">
    <property type="entry name" value="DUF3006"/>
</dbReference>
<protein>
    <submittedName>
        <fullName evidence="1">Uncharacterized protein</fullName>
    </submittedName>
</protein>
<sequence length="72" mass="8096">MKAIVDRFELCLVVIELEDGTTQDIPRSQCPDEIEVGQAIDIAEDGTITIDEARTQTLQEEIDELADDLFEE</sequence>
<comment type="caution">
    <text evidence="1">The sequence shown here is derived from an EMBL/GenBank/DDBJ whole genome shotgun (WGS) entry which is preliminary data.</text>
</comment>
<reference evidence="1 2" key="1">
    <citation type="submission" date="2014-11" db="EMBL/GenBank/DDBJ databases">
        <title>Genome sequence and analysis of novel Kurthia sp.</title>
        <authorList>
            <person name="Lawson J.N."/>
            <person name="Gonzalez J.E."/>
            <person name="Rinauldi L."/>
            <person name="Xuan Z."/>
            <person name="Firman A."/>
            <person name="Shaddox L."/>
            <person name="Trudeau A."/>
            <person name="Shah S."/>
            <person name="Reiman D."/>
        </authorList>
    </citation>
    <scope>NUCLEOTIDE SEQUENCE [LARGE SCALE GENOMIC DNA]</scope>
    <source>
        <strain evidence="1 2">3B1D</strain>
    </source>
</reference>
<evidence type="ECO:0000313" key="1">
    <source>
        <dbReference type="EMBL" id="RUS55033.1"/>
    </source>
</evidence>
<keyword evidence="2" id="KW-1185">Reference proteome</keyword>
<name>A0A433RS96_9BACL</name>
<dbReference type="Pfam" id="PF11213">
    <property type="entry name" value="DUF3006"/>
    <property type="match status" value="1"/>
</dbReference>
<dbReference type="RefSeq" id="WP_020189797.1">
    <property type="nucleotide sequence ID" value="NZ_JTFC01000031.1"/>
</dbReference>
<dbReference type="Proteomes" id="UP000288623">
    <property type="component" value="Unassembled WGS sequence"/>
</dbReference>
<dbReference type="OrthoDB" id="164847at2"/>
<gene>
    <name evidence="1" type="ORF">QI30_08645</name>
</gene>
<evidence type="ECO:0000313" key="2">
    <source>
        <dbReference type="Proteomes" id="UP000288623"/>
    </source>
</evidence>
<accession>A0A433RS96</accession>